<sequence length="136" mass="14965">MSEQVNYLALFLAVIASMTIGALWYSLLAKPWMRAAGIEQARLSAGHTIYVYALTAFCHALMAYVFIGVIYHAGPVTVINGVMSALFIWGGFVMTSMIVNHRFQRRSWSLTAIDSGHYLAIMLAQGAILGWFGVKS</sequence>
<name>A0ABW3FKM6_9HYPH</name>
<proteinExistence type="predicted"/>
<dbReference type="EMBL" id="JBHTJV010000009">
    <property type="protein sequence ID" value="MFD0916707.1"/>
    <property type="molecule type" value="Genomic_DNA"/>
</dbReference>
<keyword evidence="3" id="KW-1185">Reference proteome</keyword>
<organism evidence="2 3">
    <name type="scientific">Pseudahrensia aquimaris</name>
    <dbReference type="NCBI Taxonomy" id="744461"/>
    <lineage>
        <taxon>Bacteria</taxon>
        <taxon>Pseudomonadati</taxon>
        <taxon>Pseudomonadota</taxon>
        <taxon>Alphaproteobacteria</taxon>
        <taxon>Hyphomicrobiales</taxon>
        <taxon>Ahrensiaceae</taxon>
        <taxon>Pseudahrensia</taxon>
    </lineage>
</organism>
<feature type="transmembrane region" description="Helical" evidence="1">
    <location>
        <begin position="49"/>
        <end position="71"/>
    </location>
</feature>
<evidence type="ECO:0000313" key="2">
    <source>
        <dbReference type="EMBL" id="MFD0916707.1"/>
    </source>
</evidence>
<reference evidence="3" key="1">
    <citation type="journal article" date="2019" name="Int. J. Syst. Evol. Microbiol.">
        <title>The Global Catalogue of Microorganisms (GCM) 10K type strain sequencing project: providing services to taxonomists for standard genome sequencing and annotation.</title>
        <authorList>
            <consortium name="The Broad Institute Genomics Platform"/>
            <consortium name="The Broad Institute Genome Sequencing Center for Infectious Disease"/>
            <person name="Wu L."/>
            <person name="Ma J."/>
        </authorList>
    </citation>
    <scope>NUCLEOTIDE SEQUENCE [LARGE SCALE GENOMIC DNA]</scope>
    <source>
        <strain evidence="3">CCUG 60023</strain>
    </source>
</reference>
<dbReference type="RefSeq" id="WP_377212562.1">
    <property type="nucleotide sequence ID" value="NZ_JBHTJV010000009.1"/>
</dbReference>
<feature type="transmembrane region" description="Helical" evidence="1">
    <location>
        <begin position="6"/>
        <end position="28"/>
    </location>
</feature>
<evidence type="ECO:0000313" key="3">
    <source>
        <dbReference type="Proteomes" id="UP001597101"/>
    </source>
</evidence>
<comment type="caution">
    <text evidence="2">The sequence shown here is derived from an EMBL/GenBank/DDBJ whole genome shotgun (WGS) entry which is preliminary data.</text>
</comment>
<keyword evidence="1" id="KW-1133">Transmembrane helix</keyword>
<gene>
    <name evidence="2" type="ORF">ACFQ14_09835</name>
</gene>
<dbReference type="InterPro" id="IPR013879">
    <property type="entry name" value="DUF1761"/>
</dbReference>
<dbReference type="Pfam" id="PF08570">
    <property type="entry name" value="DUF1761"/>
    <property type="match status" value="1"/>
</dbReference>
<keyword evidence="1" id="KW-0812">Transmembrane</keyword>
<evidence type="ECO:0000256" key="1">
    <source>
        <dbReference type="SAM" id="Phobius"/>
    </source>
</evidence>
<accession>A0ABW3FKM6</accession>
<dbReference type="Proteomes" id="UP001597101">
    <property type="component" value="Unassembled WGS sequence"/>
</dbReference>
<feature type="transmembrane region" description="Helical" evidence="1">
    <location>
        <begin position="116"/>
        <end position="134"/>
    </location>
</feature>
<keyword evidence="1" id="KW-0472">Membrane</keyword>
<feature type="transmembrane region" description="Helical" evidence="1">
    <location>
        <begin position="77"/>
        <end position="95"/>
    </location>
</feature>
<protein>
    <submittedName>
        <fullName evidence="2">DUF1761 domain-containing protein</fullName>
    </submittedName>
</protein>